<dbReference type="Gene3D" id="3.80.10.10">
    <property type="entry name" value="Ribonuclease Inhibitor"/>
    <property type="match status" value="1"/>
</dbReference>
<proteinExistence type="predicted"/>
<gene>
    <name evidence="1" type="ORF">HYPSUDRAFT_218282</name>
</gene>
<evidence type="ECO:0000313" key="1">
    <source>
        <dbReference type="EMBL" id="KJA18362.1"/>
    </source>
</evidence>
<protein>
    <recommendedName>
        <fullName evidence="3">F-box domain-containing protein</fullName>
    </recommendedName>
</protein>
<reference evidence="2" key="1">
    <citation type="submission" date="2014-04" db="EMBL/GenBank/DDBJ databases">
        <title>Evolutionary Origins and Diversification of the Mycorrhizal Mutualists.</title>
        <authorList>
            <consortium name="DOE Joint Genome Institute"/>
            <consortium name="Mycorrhizal Genomics Consortium"/>
            <person name="Kohler A."/>
            <person name="Kuo A."/>
            <person name="Nagy L.G."/>
            <person name="Floudas D."/>
            <person name="Copeland A."/>
            <person name="Barry K.W."/>
            <person name="Cichocki N."/>
            <person name="Veneault-Fourrey C."/>
            <person name="LaButti K."/>
            <person name="Lindquist E.A."/>
            <person name="Lipzen A."/>
            <person name="Lundell T."/>
            <person name="Morin E."/>
            <person name="Murat C."/>
            <person name="Riley R."/>
            <person name="Ohm R."/>
            <person name="Sun H."/>
            <person name="Tunlid A."/>
            <person name="Henrissat B."/>
            <person name="Grigoriev I.V."/>
            <person name="Hibbett D.S."/>
            <person name="Martin F."/>
        </authorList>
    </citation>
    <scope>NUCLEOTIDE SEQUENCE [LARGE SCALE GENOMIC DNA]</scope>
    <source>
        <strain evidence="2">FD-334 SS-4</strain>
    </source>
</reference>
<dbReference type="Proteomes" id="UP000054270">
    <property type="component" value="Unassembled WGS sequence"/>
</dbReference>
<evidence type="ECO:0008006" key="3">
    <source>
        <dbReference type="Google" id="ProtNLM"/>
    </source>
</evidence>
<dbReference type="InterPro" id="IPR032675">
    <property type="entry name" value="LRR_dom_sf"/>
</dbReference>
<dbReference type="SUPFAM" id="SSF52047">
    <property type="entry name" value="RNI-like"/>
    <property type="match status" value="1"/>
</dbReference>
<keyword evidence="2" id="KW-1185">Reference proteome</keyword>
<sequence>MQLPEMFFCSPRDNTHPHLRPFLPPEPESPFFPIELEKKIFELAVRQSPQCATSLMLVAARVHNWIASIRYSVAHHLAGQVYPGRKIYMPTHYVHEYMPDIKYYGPFVKHLLVGGDLTVNDINKMLLSCPNVIEFGLWSPHPAREFLLCFRELKLERLSANLSSLNLADPAFSQLTHLDVTDLGTTWQQWQALTYIPRLSHVAINKSVDTDILIRLLRHCPKLEILMIVKNSDCWEKHEALITDPRFVMMHITRYVVSDWANGAAGKGDMWDGAEAISSAKQRGLFKDESKLATWFHDCYWKTELRKICSSSNDEL</sequence>
<organism evidence="1 2">
    <name type="scientific">Hypholoma sublateritium (strain FD-334 SS-4)</name>
    <dbReference type="NCBI Taxonomy" id="945553"/>
    <lineage>
        <taxon>Eukaryota</taxon>
        <taxon>Fungi</taxon>
        <taxon>Dikarya</taxon>
        <taxon>Basidiomycota</taxon>
        <taxon>Agaricomycotina</taxon>
        <taxon>Agaricomycetes</taxon>
        <taxon>Agaricomycetidae</taxon>
        <taxon>Agaricales</taxon>
        <taxon>Agaricineae</taxon>
        <taxon>Strophariaceae</taxon>
        <taxon>Hypholoma</taxon>
    </lineage>
</organism>
<evidence type="ECO:0000313" key="2">
    <source>
        <dbReference type="Proteomes" id="UP000054270"/>
    </source>
</evidence>
<dbReference type="OrthoDB" id="2900663at2759"/>
<accession>A0A0D2KUL2</accession>
<name>A0A0D2KUL2_HYPSF</name>
<dbReference type="AlphaFoldDB" id="A0A0D2KUL2"/>
<dbReference type="EMBL" id="KN817590">
    <property type="protein sequence ID" value="KJA18362.1"/>
    <property type="molecule type" value="Genomic_DNA"/>
</dbReference>